<dbReference type="PRINTS" id="PR00421">
    <property type="entry name" value="THIOREDOXIN"/>
</dbReference>
<feature type="site" description="Contributes to redox potential value" evidence="8">
    <location>
        <position position="32"/>
    </location>
</feature>
<evidence type="ECO:0000256" key="6">
    <source>
        <dbReference type="NCBIfam" id="TIGR01068"/>
    </source>
</evidence>
<name>A0A7T4A0K9_9MICO</name>
<dbReference type="InterPro" id="IPR005746">
    <property type="entry name" value="Thioredoxin"/>
</dbReference>
<dbReference type="EMBL" id="CP065989">
    <property type="protein sequence ID" value="QQB15055.1"/>
    <property type="molecule type" value="Genomic_DNA"/>
</dbReference>
<keyword evidence="2" id="KW-0813">Transport</keyword>
<feature type="active site" description="Nucleophile" evidence="8">
    <location>
        <position position="33"/>
    </location>
</feature>
<dbReference type="AlphaFoldDB" id="A0A7T4A0K9"/>
<feature type="disulfide bond" description="Redox-active" evidence="9">
    <location>
        <begin position="30"/>
        <end position="33"/>
    </location>
</feature>
<evidence type="ECO:0000256" key="4">
    <source>
        <dbReference type="ARBA" id="ARBA00023157"/>
    </source>
</evidence>
<dbReference type="PIRSF" id="PIRSF000077">
    <property type="entry name" value="Thioredoxin"/>
    <property type="match status" value="1"/>
</dbReference>
<feature type="domain" description="Thioredoxin" evidence="10">
    <location>
        <begin position="1"/>
        <end position="105"/>
    </location>
</feature>
<dbReference type="Gene3D" id="3.40.30.10">
    <property type="entry name" value="Glutaredoxin"/>
    <property type="match status" value="1"/>
</dbReference>
<dbReference type="InterPro" id="IPR013766">
    <property type="entry name" value="Thioredoxin_domain"/>
</dbReference>
<evidence type="ECO:0000256" key="7">
    <source>
        <dbReference type="PIRNR" id="PIRNR000077"/>
    </source>
</evidence>
<evidence type="ECO:0000313" key="11">
    <source>
        <dbReference type="EMBL" id="QQB15055.1"/>
    </source>
</evidence>
<gene>
    <name evidence="11" type="primary">trxA</name>
    <name evidence="11" type="ORF">I6H47_03560</name>
</gene>
<evidence type="ECO:0000256" key="2">
    <source>
        <dbReference type="ARBA" id="ARBA00022448"/>
    </source>
</evidence>
<dbReference type="NCBIfam" id="TIGR01068">
    <property type="entry name" value="thioredoxin"/>
    <property type="match status" value="1"/>
</dbReference>
<feature type="site" description="Contributes to redox potential value" evidence="8">
    <location>
        <position position="31"/>
    </location>
</feature>
<dbReference type="GO" id="GO:0005829">
    <property type="term" value="C:cytosol"/>
    <property type="evidence" value="ECO:0007669"/>
    <property type="project" value="TreeGrafter"/>
</dbReference>
<reference evidence="11 12" key="1">
    <citation type="submission" date="2020-12" db="EMBL/GenBank/DDBJ databases">
        <title>FDA dAtabase for Regulatory Grade micrObial Sequences (FDA-ARGOS): Supporting development and validation of Infectious Disease Dx tests.</title>
        <authorList>
            <person name="Sproer C."/>
            <person name="Gronow S."/>
            <person name="Severitt S."/>
            <person name="Schroder I."/>
            <person name="Tallon L."/>
            <person name="Sadzewicz L."/>
            <person name="Zhao X."/>
            <person name="Boylan J."/>
            <person name="Ott S."/>
            <person name="Bowen H."/>
            <person name="Vavikolanu K."/>
            <person name="Mehta A."/>
            <person name="Aluvathingal J."/>
            <person name="Nadendla S."/>
            <person name="Lowell S."/>
            <person name="Myers T."/>
            <person name="Yan Y."/>
            <person name="Sichtig H."/>
        </authorList>
    </citation>
    <scope>NUCLEOTIDE SEQUENCE [LARGE SCALE GENOMIC DNA]</scope>
    <source>
        <strain evidence="11 12">FDAARGOS_990</strain>
    </source>
</reference>
<evidence type="ECO:0000256" key="3">
    <source>
        <dbReference type="ARBA" id="ARBA00022982"/>
    </source>
</evidence>
<keyword evidence="5 9" id="KW-0676">Redox-active center</keyword>
<feature type="site" description="Deprotonates C-terminal active site Cys" evidence="8">
    <location>
        <position position="24"/>
    </location>
</feature>
<dbReference type="Pfam" id="PF00085">
    <property type="entry name" value="Thioredoxin"/>
    <property type="match status" value="1"/>
</dbReference>
<dbReference type="GO" id="GO:0045454">
    <property type="term" value="P:cell redox homeostasis"/>
    <property type="evidence" value="ECO:0007669"/>
    <property type="project" value="TreeGrafter"/>
</dbReference>
<organism evidence="11 12">
    <name type="scientific">Brevibacterium casei</name>
    <dbReference type="NCBI Taxonomy" id="33889"/>
    <lineage>
        <taxon>Bacteria</taxon>
        <taxon>Bacillati</taxon>
        <taxon>Actinomycetota</taxon>
        <taxon>Actinomycetes</taxon>
        <taxon>Micrococcales</taxon>
        <taxon>Brevibacteriaceae</taxon>
        <taxon>Brevibacterium</taxon>
    </lineage>
</organism>
<proteinExistence type="inferred from homology"/>
<evidence type="ECO:0000256" key="8">
    <source>
        <dbReference type="PIRSR" id="PIRSR000077-1"/>
    </source>
</evidence>
<evidence type="ECO:0000313" key="12">
    <source>
        <dbReference type="Proteomes" id="UP000595374"/>
    </source>
</evidence>
<dbReference type="InterPro" id="IPR017937">
    <property type="entry name" value="Thioredoxin_CS"/>
</dbReference>
<keyword evidence="3" id="KW-0249">Electron transport</keyword>
<evidence type="ECO:0000256" key="1">
    <source>
        <dbReference type="ARBA" id="ARBA00008987"/>
    </source>
</evidence>
<protein>
    <recommendedName>
        <fullName evidence="6 7">Thioredoxin</fullName>
    </recommendedName>
</protein>
<dbReference type="PANTHER" id="PTHR45663">
    <property type="entry name" value="GEO12009P1"/>
    <property type="match status" value="1"/>
</dbReference>
<dbReference type="PANTHER" id="PTHR45663:SF11">
    <property type="entry name" value="GEO12009P1"/>
    <property type="match status" value="1"/>
</dbReference>
<keyword evidence="4 9" id="KW-1015">Disulfide bond</keyword>
<dbReference type="PROSITE" id="PS51352">
    <property type="entry name" value="THIOREDOXIN_2"/>
    <property type="match status" value="1"/>
</dbReference>
<dbReference type="FunFam" id="3.40.30.10:FF:000001">
    <property type="entry name" value="Thioredoxin"/>
    <property type="match status" value="1"/>
</dbReference>
<dbReference type="RefSeq" id="WP_198500082.1">
    <property type="nucleotide sequence ID" value="NZ_CP065989.1"/>
</dbReference>
<evidence type="ECO:0000256" key="9">
    <source>
        <dbReference type="PIRSR" id="PIRSR000077-4"/>
    </source>
</evidence>
<comment type="similarity">
    <text evidence="1 7">Belongs to the thioredoxin family.</text>
</comment>
<sequence>MSTDVTDATFEDTVLKSDKPVLVDFWAPWCGPCRMVSPIVDQIADENADKLTVVKVNTDENLETASKYGITSIPALYVFKDGEVAKTIIGARPKPALEDELKDFI</sequence>
<evidence type="ECO:0000256" key="5">
    <source>
        <dbReference type="ARBA" id="ARBA00023284"/>
    </source>
</evidence>
<dbReference type="Proteomes" id="UP000595374">
    <property type="component" value="Chromosome"/>
</dbReference>
<dbReference type="InterPro" id="IPR036249">
    <property type="entry name" value="Thioredoxin-like_sf"/>
</dbReference>
<dbReference type="SUPFAM" id="SSF52833">
    <property type="entry name" value="Thioredoxin-like"/>
    <property type="match status" value="1"/>
</dbReference>
<feature type="active site" description="Nucleophile" evidence="8">
    <location>
        <position position="30"/>
    </location>
</feature>
<dbReference type="CDD" id="cd02947">
    <property type="entry name" value="TRX_family"/>
    <property type="match status" value="1"/>
</dbReference>
<evidence type="ECO:0000259" key="10">
    <source>
        <dbReference type="PROSITE" id="PS51352"/>
    </source>
</evidence>
<dbReference type="PROSITE" id="PS00194">
    <property type="entry name" value="THIOREDOXIN_1"/>
    <property type="match status" value="1"/>
</dbReference>
<accession>A0A7T4A0K9</accession>
<dbReference type="GO" id="GO:0015035">
    <property type="term" value="F:protein-disulfide reductase activity"/>
    <property type="evidence" value="ECO:0007669"/>
    <property type="project" value="UniProtKB-UniRule"/>
</dbReference>